<organism evidence="2 3">
    <name type="scientific">Panicum miliaceum</name>
    <name type="common">Proso millet</name>
    <name type="synonym">Broomcorn millet</name>
    <dbReference type="NCBI Taxonomy" id="4540"/>
    <lineage>
        <taxon>Eukaryota</taxon>
        <taxon>Viridiplantae</taxon>
        <taxon>Streptophyta</taxon>
        <taxon>Embryophyta</taxon>
        <taxon>Tracheophyta</taxon>
        <taxon>Spermatophyta</taxon>
        <taxon>Magnoliopsida</taxon>
        <taxon>Liliopsida</taxon>
        <taxon>Poales</taxon>
        <taxon>Poaceae</taxon>
        <taxon>PACMAD clade</taxon>
        <taxon>Panicoideae</taxon>
        <taxon>Panicodae</taxon>
        <taxon>Paniceae</taxon>
        <taxon>Panicinae</taxon>
        <taxon>Panicum</taxon>
        <taxon>Panicum sect. Panicum</taxon>
    </lineage>
</organism>
<comment type="caution">
    <text evidence="2">The sequence shown here is derived from an EMBL/GenBank/DDBJ whole genome shotgun (WGS) entry which is preliminary data.</text>
</comment>
<protein>
    <submittedName>
        <fullName evidence="2">Uncharacterized protein</fullName>
    </submittedName>
</protein>
<feature type="compositionally biased region" description="Low complexity" evidence="1">
    <location>
        <begin position="105"/>
        <end position="117"/>
    </location>
</feature>
<evidence type="ECO:0000313" key="2">
    <source>
        <dbReference type="EMBL" id="RLM64918.1"/>
    </source>
</evidence>
<sequence length="224" mass="23205">MPLARPLRRSPSARLSQASLSPSQPSRRSLPAQLQLASMRPPRRSLPACPAAPRLAGRHRGSTGHATAARSAQAATGAPVGGRRPGRAQAAGPRMRPRTWSRTCGGRAPRSPGAGPPERMAGIGAAPPATSGSPLPDLPICTIRASSFPASPPGHQSQEPPPASGEEKEMTRARGVRRQEREAERRRLETQREGKGGSLARGGGAEPACQAVRGMGGCASGAKR</sequence>
<feature type="compositionally biased region" description="Polar residues" evidence="1">
    <location>
        <begin position="144"/>
        <end position="158"/>
    </location>
</feature>
<feature type="compositionally biased region" description="Basic and acidic residues" evidence="1">
    <location>
        <begin position="165"/>
        <end position="195"/>
    </location>
</feature>
<feature type="compositionally biased region" description="Low complexity" evidence="1">
    <location>
        <begin position="63"/>
        <end position="94"/>
    </location>
</feature>
<evidence type="ECO:0000313" key="3">
    <source>
        <dbReference type="Proteomes" id="UP000275267"/>
    </source>
</evidence>
<feature type="compositionally biased region" description="Low complexity" evidence="1">
    <location>
        <begin position="1"/>
        <end position="33"/>
    </location>
</feature>
<feature type="compositionally biased region" description="Gly residues" evidence="1">
    <location>
        <begin position="196"/>
        <end position="205"/>
    </location>
</feature>
<dbReference type="AlphaFoldDB" id="A0A3L6PT67"/>
<dbReference type="Proteomes" id="UP000275267">
    <property type="component" value="Unassembled WGS sequence"/>
</dbReference>
<feature type="region of interest" description="Disordered" evidence="1">
    <location>
        <begin position="1"/>
        <end position="224"/>
    </location>
</feature>
<evidence type="ECO:0000256" key="1">
    <source>
        <dbReference type="SAM" id="MobiDB-lite"/>
    </source>
</evidence>
<dbReference type="EMBL" id="PQIB02000015">
    <property type="protein sequence ID" value="RLM64918.1"/>
    <property type="molecule type" value="Genomic_DNA"/>
</dbReference>
<name>A0A3L6PT67_PANMI</name>
<accession>A0A3L6PT67</accession>
<proteinExistence type="predicted"/>
<keyword evidence="3" id="KW-1185">Reference proteome</keyword>
<feature type="compositionally biased region" description="Gly residues" evidence="1">
    <location>
        <begin position="214"/>
        <end position="224"/>
    </location>
</feature>
<gene>
    <name evidence="2" type="ORF">C2845_PM16G11850</name>
</gene>
<reference evidence="3" key="1">
    <citation type="journal article" date="2019" name="Nat. Commun.">
        <title>The genome of broomcorn millet.</title>
        <authorList>
            <person name="Zou C."/>
            <person name="Miki D."/>
            <person name="Li D."/>
            <person name="Tang Q."/>
            <person name="Xiao L."/>
            <person name="Rajput S."/>
            <person name="Deng P."/>
            <person name="Jia W."/>
            <person name="Huang R."/>
            <person name="Zhang M."/>
            <person name="Sun Y."/>
            <person name="Hu J."/>
            <person name="Fu X."/>
            <person name="Schnable P.S."/>
            <person name="Li F."/>
            <person name="Zhang H."/>
            <person name="Feng B."/>
            <person name="Zhu X."/>
            <person name="Liu R."/>
            <person name="Schnable J.C."/>
            <person name="Zhu J.-K."/>
            <person name="Zhang H."/>
        </authorList>
    </citation>
    <scope>NUCLEOTIDE SEQUENCE [LARGE SCALE GENOMIC DNA]</scope>
</reference>